<evidence type="ECO:0000313" key="8">
    <source>
        <dbReference type="Proteomes" id="UP000322234"/>
    </source>
</evidence>
<dbReference type="GO" id="GO:0005524">
    <property type="term" value="F:ATP binding"/>
    <property type="evidence" value="ECO:0007669"/>
    <property type="project" value="UniProtKB-KW"/>
</dbReference>
<dbReference type="AlphaFoldDB" id="A0A6B0RSN0"/>
<protein>
    <recommendedName>
        <fullName evidence="6">Protein kinase domain-containing protein</fullName>
    </recommendedName>
</protein>
<dbReference type="GO" id="GO:0004694">
    <property type="term" value="F:eukaryotic translation initiation factor 2alpha kinase activity"/>
    <property type="evidence" value="ECO:0007669"/>
    <property type="project" value="TreeGrafter"/>
</dbReference>
<evidence type="ECO:0000256" key="1">
    <source>
        <dbReference type="ARBA" id="ARBA00022679"/>
    </source>
</evidence>
<reference evidence="7" key="1">
    <citation type="submission" date="2019-10" db="EMBL/GenBank/DDBJ databases">
        <title>The sequence and de novo assembly of the wild yak genome.</title>
        <authorList>
            <person name="Liu Y."/>
        </authorList>
    </citation>
    <scope>NUCLEOTIDE SEQUENCE [LARGE SCALE GENOMIC DNA]</scope>
    <source>
        <strain evidence="7">WY2019</strain>
    </source>
</reference>
<accession>A0A6B0RSN0</accession>
<dbReference type="SMART" id="SM00220">
    <property type="entry name" value="S_TKc"/>
    <property type="match status" value="1"/>
</dbReference>
<dbReference type="InterPro" id="IPR011009">
    <property type="entry name" value="Kinase-like_dom_sf"/>
</dbReference>
<evidence type="ECO:0000256" key="3">
    <source>
        <dbReference type="ARBA" id="ARBA00022777"/>
    </source>
</evidence>
<keyword evidence="2" id="KW-0547">Nucleotide-binding</keyword>
<evidence type="ECO:0000313" key="7">
    <source>
        <dbReference type="EMBL" id="MXQ90333.1"/>
    </source>
</evidence>
<dbReference type="Pfam" id="PF00069">
    <property type="entry name" value="Pkinase"/>
    <property type="match status" value="1"/>
</dbReference>
<gene>
    <name evidence="7" type="ORF">E5288_WYG011195</name>
</gene>
<dbReference type="GO" id="GO:0005634">
    <property type="term" value="C:nucleus"/>
    <property type="evidence" value="ECO:0007669"/>
    <property type="project" value="TreeGrafter"/>
</dbReference>
<dbReference type="Gene3D" id="1.10.510.10">
    <property type="entry name" value="Transferase(Phosphotransferase) domain 1"/>
    <property type="match status" value="1"/>
</dbReference>
<organism evidence="7 8">
    <name type="scientific">Bos mutus</name>
    <name type="common">wild yak</name>
    <dbReference type="NCBI Taxonomy" id="72004"/>
    <lineage>
        <taxon>Eukaryota</taxon>
        <taxon>Metazoa</taxon>
        <taxon>Chordata</taxon>
        <taxon>Craniata</taxon>
        <taxon>Vertebrata</taxon>
        <taxon>Euteleostomi</taxon>
        <taxon>Mammalia</taxon>
        <taxon>Eutheria</taxon>
        <taxon>Laurasiatheria</taxon>
        <taxon>Artiodactyla</taxon>
        <taxon>Ruminantia</taxon>
        <taxon>Pecora</taxon>
        <taxon>Bovidae</taxon>
        <taxon>Bovinae</taxon>
        <taxon>Bos</taxon>
    </lineage>
</organism>
<dbReference type="EMBL" id="VBQZ03000063">
    <property type="protein sequence ID" value="MXQ90333.1"/>
    <property type="molecule type" value="Genomic_DNA"/>
</dbReference>
<feature type="domain" description="Protein kinase" evidence="6">
    <location>
        <begin position="1"/>
        <end position="160"/>
    </location>
</feature>
<proteinExistence type="inferred from homology"/>
<dbReference type="PROSITE" id="PS50011">
    <property type="entry name" value="PROTEIN_KINASE_DOM"/>
    <property type="match status" value="1"/>
</dbReference>
<name>A0A6B0RSN0_9CETA</name>
<evidence type="ECO:0000256" key="5">
    <source>
        <dbReference type="ARBA" id="ARBA00037982"/>
    </source>
</evidence>
<dbReference type="PANTHER" id="PTHR11042:SF163">
    <property type="entry name" value="INTERFERON-INDUCED, DOUBLE-STRANDED RNA-ACTIVATED PROTEIN KINASE"/>
    <property type="match status" value="1"/>
</dbReference>
<dbReference type="InterPro" id="IPR000719">
    <property type="entry name" value="Prot_kinase_dom"/>
</dbReference>
<dbReference type="PANTHER" id="PTHR11042">
    <property type="entry name" value="EUKARYOTIC TRANSLATION INITIATION FACTOR 2-ALPHA KINASE EIF2-ALPHA KINASE -RELATED"/>
    <property type="match status" value="1"/>
</dbReference>
<dbReference type="InterPro" id="IPR050339">
    <property type="entry name" value="CC_SR_Kinase"/>
</dbReference>
<dbReference type="Proteomes" id="UP000322234">
    <property type="component" value="Unassembled WGS sequence"/>
</dbReference>
<keyword evidence="8" id="KW-1185">Reference proteome</keyword>
<dbReference type="GO" id="GO:0005737">
    <property type="term" value="C:cytoplasm"/>
    <property type="evidence" value="ECO:0007669"/>
    <property type="project" value="TreeGrafter"/>
</dbReference>
<sequence length="160" mass="18568">MEYCDKGTLEQWIDKRRGKEPDKHLALEFFQQITTGVHYIHSEQLIHRDLKPSNIFLVAMNQIKIGDFGLKNDEMWTSKKETLRYMSPEQLSSVKDYGNEVDIYALGLILTELLHICPTYLETAKLFDNLRSGNLDVFDDQEKDLGEITLSGPQETTYHI</sequence>
<comment type="similarity">
    <text evidence="5">Belongs to the protein kinase superfamily. Ser/Thr protein kinase family. GCN2 subfamily.</text>
</comment>
<keyword evidence="3" id="KW-0418">Kinase</keyword>
<dbReference type="InterPro" id="IPR008271">
    <property type="entry name" value="Ser/Thr_kinase_AS"/>
</dbReference>
<comment type="caution">
    <text evidence="7">The sequence shown here is derived from an EMBL/GenBank/DDBJ whole genome shotgun (WGS) entry which is preliminary data.</text>
</comment>
<dbReference type="PROSITE" id="PS00108">
    <property type="entry name" value="PROTEIN_KINASE_ST"/>
    <property type="match status" value="1"/>
</dbReference>
<evidence type="ECO:0000256" key="2">
    <source>
        <dbReference type="ARBA" id="ARBA00022741"/>
    </source>
</evidence>
<evidence type="ECO:0000259" key="6">
    <source>
        <dbReference type="PROSITE" id="PS50011"/>
    </source>
</evidence>
<keyword evidence="1" id="KW-0808">Transferase</keyword>
<dbReference type="SUPFAM" id="SSF56112">
    <property type="entry name" value="Protein kinase-like (PK-like)"/>
    <property type="match status" value="1"/>
</dbReference>
<keyword evidence="4" id="KW-0067">ATP-binding</keyword>
<evidence type="ECO:0000256" key="4">
    <source>
        <dbReference type="ARBA" id="ARBA00022840"/>
    </source>
</evidence>